<dbReference type="InterPro" id="IPR000253">
    <property type="entry name" value="FHA_dom"/>
</dbReference>
<name>A0AAU7QQQ3_9GAMM</name>
<dbReference type="SUPFAM" id="SSF49879">
    <property type="entry name" value="SMAD/FHA domain"/>
    <property type="match status" value="1"/>
</dbReference>
<dbReference type="InterPro" id="IPR017735">
    <property type="entry name" value="T6SS_FHA"/>
</dbReference>
<dbReference type="InterPro" id="IPR046883">
    <property type="entry name" value="T6SS_FHA_C"/>
</dbReference>
<sequence length="470" mass="49970">MSQSLILAVAGRQAAQFGSRSSKAFEGAGGSIGRSEDCDWVLSASGVSRVHAMIRFLNGMYFIEDRSTNGMLLNDAPLIKGDPSALKNGDRLLIDTFEVEVRLQDAGSSTALPDLSPPPSAPSIPAGSIPAGALDPLDFGLLDIAPQAPAYPPAMGGGIPLDADLIPGAVSPASGGELDPLSFLGSSESTSGLLSGATTGNASSSWNHSSSTEDFFHPPMTTEQRQSTANALPENWDLTMGDFSSPPSPAPAPVMLPPVAVAPPPVVAPPVHAPPVAPYMAAPAAAYVPLPAATTALPTDVDQIFRVVVDGVMDVLRARAEIKNTFRLPVTIIQRSENNPLKFAPNPEDALAKIMAPSNGAFMSGTAAFEDAFDDIRCHQMAMLAGVRAAFESLLVHFSPDRFEQETDGAKRSAFAGKGKYWEKYREHFEGLSRDPDECFRRLFGDEFARAYEEQLSRLKSARRMQKAHH</sequence>
<evidence type="ECO:0000256" key="1">
    <source>
        <dbReference type="SAM" id="MobiDB-lite"/>
    </source>
</evidence>
<feature type="domain" description="FHA" evidence="2">
    <location>
        <begin position="30"/>
        <end position="78"/>
    </location>
</feature>
<dbReference type="SMART" id="SM00240">
    <property type="entry name" value="FHA"/>
    <property type="match status" value="1"/>
</dbReference>
<dbReference type="InterPro" id="IPR008984">
    <property type="entry name" value="SMAD_FHA_dom_sf"/>
</dbReference>
<organism evidence="3">
    <name type="scientific">Rhodanobacter sp. IGA1.0</name>
    <dbReference type="NCBI Taxonomy" id="3158582"/>
    <lineage>
        <taxon>Bacteria</taxon>
        <taxon>Pseudomonadati</taxon>
        <taxon>Pseudomonadota</taxon>
        <taxon>Gammaproteobacteria</taxon>
        <taxon>Lysobacterales</taxon>
        <taxon>Rhodanobacteraceae</taxon>
        <taxon>Rhodanobacter</taxon>
    </lineage>
</organism>
<feature type="region of interest" description="Disordered" evidence="1">
    <location>
        <begin position="190"/>
        <end position="213"/>
    </location>
</feature>
<dbReference type="Pfam" id="PF00498">
    <property type="entry name" value="FHA"/>
    <property type="match status" value="1"/>
</dbReference>
<evidence type="ECO:0000313" key="3">
    <source>
        <dbReference type="EMBL" id="XBS91759.1"/>
    </source>
</evidence>
<gene>
    <name evidence="3" type="primary">tagH</name>
    <name evidence="3" type="ORF">ABNK63_11885</name>
</gene>
<reference evidence="3" key="1">
    <citation type="submission" date="2024-06" db="EMBL/GenBank/DDBJ databases">
        <authorList>
            <person name="Sun Y."/>
        </authorList>
    </citation>
    <scope>NUCLEOTIDE SEQUENCE</scope>
    <source>
        <strain evidence="3">IGA1.0</strain>
    </source>
</reference>
<dbReference type="RefSeq" id="WP_350017219.1">
    <property type="nucleotide sequence ID" value="NZ_CP157948.1"/>
</dbReference>
<accession>A0AAU7QQQ3</accession>
<dbReference type="PROSITE" id="PS50006">
    <property type="entry name" value="FHA_DOMAIN"/>
    <property type="match status" value="1"/>
</dbReference>
<feature type="region of interest" description="Disordered" evidence="1">
    <location>
        <begin position="108"/>
        <end position="129"/>
    </location>
</feature>
<feature type="compositionally biased region" description="Low complexity" evidence="1">
    <location>
        <begin position="190"/>
        <end position="210"/>
    </location>
</feature>
<evidence type="ECO:0000259" key="2">
    <source>
        <dbReference type="PROSITE" id="PS50006"/>
    </source>
</evidence>
<dbReference type="NCBIfam" id="TIGR03354">
    <property type="entry name" value="VI_FHA"/>
    <property type="match status" value="1"/>
</dbReference>
<protein>
    <submittedName>
        <fullName evidence="3">Type VI secretion system-associated FHA domain protein TagH</fullName>
    </submittedName>
</protein>
<dbReference type="Gene3D" id="2.60.200.20">
    <property type="match status" value="1"/>
</dbReference>
<dbReference type="AlphaFoldDB" id="A0AAU7QQQ3"/>
<dbReference type="CDD" id="cd00060">
    <property type="entry name" value="FHA"/>
    <property type="match status" value="1"/>
</dbReference>
<dbReference type="EMBL" id="CP157948">
    <property type="protein sequence ID" value="XBS91759.1"/>
    <property type="molecule type" value="Genomic_DNA"/>
</dbReference>
<proteinExistence type="predicted"/>
<dbReference type="Pfam" id="PF20232">
    <property type="entry name" value="T6SS_FHA_C"/>
    <property type="match status" value="1"/>
</dbReference>